<evidence type="ECO:0000313" key="10">
    <source>
        <dbReference type="Proteomes" id="UP000248857"/>
    </source>
</evidence>
<accession>A0A2W1JIA7</accession>
<comment type="pathway">
    <text evidence="1">Cofactor biosynthesis; adenosylcobalamin biosynthesis.</text>
</comment>
<evidence type="ECO:0000256" key="5">
    <source>
        <dbReference type="ARBA" id="ARBA00022679"/>
    </source>
</evidence>
<evidence type="ECO:0000256" key="4">
    <source>
        <dbReference type="ARBA" id="ARBA00022603"/>
    </source>
</evidence>
<keyword evidence="3" id="KW-0169">Cobalamin biosynthesis</keyword>
<dbReference type="Pfam" id="PF00590">
    <property type="entry name" value="TP_methylase"/>
    <property type="match status" value="1"/>
</dbReference>
<dbReference type="AlphaFoldDB" id="A0A2W1JIA7"/>
<dbReference type="GO" id="GO:0032259">
    <property type="term" value="P:methylation"/>
    <property type="evidence" value="ECO:0007669"/>
    <property type="project" value="UniProtKB-KW"/>
</dbReference>
<dbReference type="CDD" id="cd11645">
    <property type="entry name" value="Precorrin_2_C20_MT"/>
    <property type="match status" value="1"/>
</dbReference>
<dbReference type="RefSeq" id="WP_110986535.1">
    <property type="nucleotide sequence ID" value="NZ_CAWNWM010000007.1"/>
</dbReference>
<evidence type="ECO:0000256" key="2">
    <source>
        <dbReference type="ARBA" id="ARBA00005879"/>
    </source>
</evidence>
<dbReference type="UniPathway" id="UPA00148"/>
<dbReference type="Proteomes" id="UP000248857">
    <property type="component" value="Unassembled WGS sequence"/>
</dbReference>
<comment type="caution">
    <text evidence="9">The sequence shown here is derived from an EMBL/GenBank/DDBJ whole genome shotgun (WGS) entry which is preliminary data.</text>
</comment>
<evidence type="ECO:0000256" key="1">
    <source>
        <dbReference type="ARBA" id="ARBA00004953"/>
    </source>
</evidence>
<dbReference type="InterPro" id="IPR035996">
    <property type="entry name" value="4pyrrol_Methylase_sf"/>
</dbReference>
<dbReference type="InterPro" id="IPR006364">
    <property type="entry name" value="CobI/CbiL/CobIJ_dom"/>
</dbReference>
<dbReference type="PIRSF" id="PIRSF036427">
    <property type="entry name" value="Precrrn-2_mtase"/>
    <property type="match status" value="1"/>
</dbReference>
<dbReference type="Gene3D" id="3.40.1010.10">
    <property type="entry name" value="Cobalt-precorrin-4 Transmethylase, Domain 1"/>
    <property type="match status" value="1"/>
</dbReference>
<dbReference type="InterPro" id="IPR014776">
    <property type="entry name" value="4pyrrole_Mease_sub2"/>
</dbReference>
<evidence type="ECO:0000256" key="7">
    <source>
        <dbReference type="PIRNR" id="PIRNR036427"/>
    </source>
</evidence>
<evidence type="ECO:0000256" key="6">
    <source>
        <dbReference type="ARBA" id="ARBA00022691"/>
    </source>
</evidence>
<dbReference type="NCBIfam" id="TIGR01467">
    <property type="entry name" value="cobI_cbiL"/>
    <property type="match status" value="1"/>
</dbReference>
<feature type="domain" description="Tetrapyrrole methylase" evidence="8">
    <location>
        <begin position="12"/>
        <end position="220"/>
    </location>
</feature>
<dbReference type="GO" id="GO:0030788">
    <property type="term" value="F:precorrin-2 C20-methyltransferase activity"/>
    <property type="evidence" value="ECO:0007669"/>
    <property type="project" value="InterPro"/>
</dbReference>
<organism evidence="9 10">
    <name type="scientific">Acaryochloris thomasi RCC1774</name>
    <dbReference type="NCBI Taxonomy" id="1764569"/>
    <lineage>
        <taxon>Bacteria</taxon>
        <taxon>Bacillati</taxon>
        <taxon>Cyanobacteriota</taxon>
        <taxon>Cyanophyceae</taxon>
        <taxon>Acaryochloridales</taxon>
        <taxon>Acaryochloridaceae</taxon>
        <taxon>Acaryochloris</taxon>
        <taxon>Acaryochloris thomasi</taxon>
    </lineage>
</organism>
<gene>
    <name evidence="9" type="primary">cobIJ</name>
    <name evidence="9" type="ORF">C1752_02837</name>
</gene>
<keyword evidence="10" id="KW-1185">Reference proteome</keyword>
<keyword evidence="5" id="KW-0808">Transferase</keyword>
<evidence type="ECO:0000313" key="9">
    <source>
        <dbReference type="EMBL" id="PZD73036.1"/>
    </source>
</evidence>
<dbReference type="InterPro" id="IPR012382">
    <property type="entry name" value="CobI/CbiL"/>
</dbReference>
<dbReference type="InterPro" id="IPR000878">
    <property type="entry name" value="4pyrrol_Mease"/>
</dbReference>
<proteinExistence type="inferred from homology"/>
<dbReference type="NCBIfam" id="NF004614">
    <property type="entry name" value="PRK05948.1"/>
    <property type="match status" value="1"/>
</dbReference>
<name>A0A2W1JIA7_9CYAN</name>
<dbReference type="GO" id="GO:0009236">
    <property type="term" value="P:cobalamin biosynthetic process"/>
    <property type="evidence" value="ECO:0007669"/>
    <property type="project" value="UniProtKB-UniRule"/>
</dbReference>
<dbReference type="PANTHER" id="PTHR43467:SF2">
    <property type="entry name" value="COBALT-PRECORRIN-2 C(20)-METHYLTRANSFERASE"/>
    <property type="match status" value="1"/>
</dbReference>
<dbReference type="SUPFAM" id="SSF53790">
    <property type="entry name" value="Tetrapyrrole methylase"/>
    <property type="match status" value="1"/>
</dbReference>
<sequence length="257" mass="28224">MSAASAPEFGCLYGVGVGPGDPELISIKGLRCLQQAPIVAFPEGIKGGPGIAEQIIESWISPSQHRLPLSFPYVQEQSTLERAWHRAAEQVGQFLKEGRDVTFACEGDVSFYSTFTYLSQAVRALYPQARVETIPGICSPMAAAAAAGLPLTVQRDRLAVLPALYRLEDLTAVMAWAEVIVMMKVGSVYQKVWSLLDQAQLLAHSYVVVQASTTQQQIYQNLQNYPQLELPYFSLLIIHVKVTKEKALPNSRGLSRT</sequence>
<evidence type="ECO:0000259" key="8">
    <source>
        <dbReference type="Pfam" id="PF00590"/>
    </source>
</evidence>
<comment type="similarity">
    <text evidence="2 7">Belongs to the precorrin methyltransferase family.</text>
</comment>
<protein>
    <submittedName>
        <fullName evidence="9">Cobalamin biosynthesis protein CobIJ</fullName>
    </submittedName>
</protein>
<dbReference type="InterPro" id="IPR014777">
    <property type="entry name" value="4pyrrole_Mease_sub1"/>
</dbReference>
<evidence type="ECO:0000256" key="3">
    <source>
        <dbReference type="ARBA" id="ARBA00022573"/>
    </source>
</evidence>
<keyword evidence="4" id="KW-0489">Methyltransferase</keyword>
<dbReference type="EMBL" id="PQWO01000007">
    <property type="protein sequence ID" value="PZD73036.1"/>
    <property type="molecule type" value="Genomic_DNA"/>
</dbReference>
<dbReference type="PANTHER" id="PTHR43467">
    <property type="entry name" value="COBALT-PRECORRIN-2 C(20)-METHYLTRANSFERASE"/>
    <property type="match status" value="1"/>
</dbReference>
<dbReference type="OrthoDB" id="9804789at2"/>
<dbReference type="Gene3D" id="3.30.950.10">
    <property type="entry name" value="Methyltransferase, Cobalt-precorrin-4 Transmethylase, Domain 2"/>
    <property type="match status" value="1"/>
</dbReference>
<reference evidence="9 10" key="1">
    <citation type="journal article" date="2018" name="Sci. Rep.">
        <title>A novel species of the marine cyanobacterium Acaryochloris with a unique pigment content and lifestyle.</title>
        <authorList>
            <person name="Partensky F."/>
            <person name="Six C."/>
            <person name="Ratin M."/>
            <person name="Garczarek L."/>
            <person name="Vaulot D."/>
            <person name="Probert I."/>
            <person name="Calteau A."/>
            <person name="Gourvil P."/>
            <person name="Marie D."/>
            <person name="Grebert T."/>
            <person name="Bouchier C."/>
            <person name="Le Panse S."/>
            <person name="Gachenot M."/>
            <person name="Rodriguez F."/>
            <person name="Garrido J.L."/>
        </authorList>
    </citation>
    <scope>NUCLEOTIDE SEQUENCE [LARGE SCALE GENOMIC DNA]</scope>
    <source>
        <strain evidence="9 10">RCC1774</strain>
    </source>
</reference>
<keyword evidence="6" id="KW-0949">S-adenosyl-L-methionine</keyword>